<evidence type="ECO:0000259" key="9">
    <source>
        <dbReference type="Pfam" id="PF13844"/>
    </source>
</evidence>
<dbReference type="GO" id="GO:0097363">
    <property type="term" value="F:protein O-acetylglucosaminyltransferase activity"/>
    <property type="evidence" value="ECO:0007669"/>
    <property type="project" value="UniProtKB-EC"/>
</dbReference>
<dbReference type="PANTHER" id="PTHR44366:SF1">
    <property type="entry name" value="UDP-N-ACETYLGLUCOSAMINE--PEPTIDE N-ACETYLGLUCOSAMINYLTRANSFERASE 110 KDA SUBUNIT"/>
    <property type="match status" value="1"/>
</dbReference>
<sequence length="563" mass="64466">MIPGKTKAEEELLTKAGNLFQEKKFESAEKILHQIIKQFPNSPEGFYNLGLVFGEKKLYPKAIAAYKKAAKLLPTFELAHLNLGVTYVRNNQLDLGIKTFEGMVKKNQDNHDALFNLGLALVKKNQLQKAQNIFRQAIFLNPSYSHSYFQTGSLLSSLGKLETASHFLKRAIELSPTFAPAYASLGTVLANLGQIPEATTTLEKAIELGTDQESVVETLYSLSRKSCDWEKAKTYSQILDQISSRELDITSTTIEPLFSNLERVDDPKINLKIAKYVSGIIQNYVNKIKKEYTPHISHQPHQRLRLGYLSHDLHDHPVTSQIKDLFRYHDKTKFEIFVYSYGVNDQSQLRKNIETNVEHFIDLFDVDHQQIADQIRSDEIDILIDLVGYTGFHRQDILAYRPAPIQINYLGFPASTGANFVDYTIADKIVIPPSEKKYYTEKVLYMPNCYQLCSHQKVSKQKFIRKDFGLPENFFIFGSFNRHSKIDQQTFNVWINILKKVPNSVLWLYCNQEIAKQNLRKYFTASGLLSSRLIFASKMPLDKHLSRLRLVDLALDTNIYSGG</sequence>
<comment type="similarity">
    <text evidence="2">Belongs to the glycosyltransferase 41 family. O-GlcNAc transferase subfamily.</text>
</comment>
<feature type="domain" description="O-GlcNAc transferase C-terminal" evidence="9">
    <location>
        <begin position="465"/>
        <end position="562"/>
    </location>
</feature>
<dbReference type="InterPro" id="IPR029489">
    <property type="entry name" value="OGT/SEC/SPY_C"/>
</dbReference>
<dbReference type="Pfam" id="PF13181">
    <property type="entry name" value="TPR_8"/>
    <property type="match status" value="1"/>
</dbReference>
<dbReference type="Pfam" id="PF13431">
    <property type="entry name" value="TPR_17"/>
    <property type="match status" value="1"/>
</dbReference>
<keyword evidence="4" id="KW-0328">Glycosyltransferase</keyword>
<dbReference type="AlphaFoldDB" id="A0A1F5FX48"/>
<feature type="repeat" description="TPR" evidence="8">
    <location>
        <begin position="145"/>
        <end position="178"/>
    </location>
</feature>
<name>A0A1F5FX48_9BACT</name>
<dbReference type="EMBL" id="MFAQ01000001">
    <property type="protein sequence ID" value="OGD84179.1"/>
    <property type="molecule type" value="Genomic_DNA"/>
</dbReference>
<organism evidence="10 11">
    <name type="scientific">Candidatus Collierbacteria bacterium RIFOXYD1_FULL_40_9</name>
    <dbReference type="NCBI Taxonomy" id="1817731"/>
    <lineage>
        <taxon>Bacteria</taxon>
        <taxon>Candidatus Collieribacteriota</taxon>
    </lineage>
</organism>
<reference evidence="10 11" key="1">
    <citation type="journal article" date="2016" name="Nat. Commun.">
        <title>Thousands of microbial genomes shed light on interconnected biogeochemical processes in an aquifer system.</title>
        <authorList>
            <person name="Anantharaman K."/>
            <person name="Brown C.T."/>
            <person name="Hug L.A."/>
            <person name="Sharon I."/>
            <person name="Castelle C.J."/>
            <person name="Probst A.J."/>
            <person name="Thomas B.C."/>
            <person name="Singh A."/>
            <person name="Wilkins M.J."/>
            <person name="Karaoz U."/>
            <person name="Brodie E.L."/>
            <person name="Williams K.H."/>
            <person name="Hubbard S.S."/>
            <person name="Banfield J.F."/>
        </authorList>
    </citation>
    <scope>NUCLEOTIDE SEQUENCE [LARGE SCALE GENOMIC DNA]</scope>
</reference>
<evidence type="ECO:0000256" key="2">
    <source>
        <dbReference type="ARBA" id="ARBA00005386"/>
    </source>
</evidence>
<dbReference type="PROSITE" id="PS50005">
    <property type="entry name" value="TPR"/>
    <property type="match status" value="4"/>
</dbReference>
<dbReference type="InterPro" id="IPR011990">
    <property type="entry name" value="TPR-like_helical_dom_sf"/>
</dbReference>
<proteinExistence type="inferred from homology"/>
<evidence type="ECO:0000313" key="11">
    <source>
        <dbReference type="Proteomes" id="UP000179237"/>
    </source>
</evidence>
<dbReference type="GO" id="GO:0006493">
    <property type="term" value="P:protein O-linked glycosylation"/>
    <property type="evidence" value="ECO:0007669"/>
    <property type="project" value="InterPro"/>
</dbReference>
<dbReference type="Gene3D" id="1.25.40.10">
    <property type="entry name" value="Tetratricopeptide repeat domain"/>
    <property type="match status" value="2"/>
</dbReference>
<dbReference type="EC" id="2.4.1.255" evidence="3"/>
<dbReference type="InterPro" id="IPR019734">
    <property type="entry name" value="TPR_rpt"/>
</dbReference>
<evidence type="ECO:0000256" key="5">
    <source>
        <dbReference type="ARBA" id="ARBA00022679"/>
    </source>
</evidence>
<feature type="domain" description="O-GlcNAc transferase C-terminal" evidence="9">
    <location>
        <begin position="270"/>
        <end position="458"/>
    </location>
</feature>
<feature type="repeat" description="TPR" evidence="8">
    <location>
        <begin position="111"/>
        <end position="144"/>
    </location>
</feature>
<keyword evidence="5" id="KW-0808">Transferase</keyword>
<evidence type="ECO:0000256" key="3">
    <source>
        <dbReference type="ARBA" id="ARBA00011970"/>
    </source>
</evidence>
<dbReference type="SUPFAM" id="SSF48452">
    <property type="entry name" value="TPR-like"/>
    <property type="match status" value="1"/>
</dbReference>
<comment type="caution">
    <text evidence="10">The sequence shown here is derived from an EMBL/GenBank/DDBJ whole genome shotgun (WGS) entry which is preliminary data.</text>
</comment>
<dbReference type="SMART" id="SM00028">
    <property type="entry name" value="TPR"/>
    <property type="match status" value="6"/>
</dbReference>
<dbReference type="Pfam" id="PF13414">
    <property type="entry name" value="TPR_11"/>
    <property type="match status" value="1"/>
</dbReference>
<evidence type="ECO:0000313" key="10">
    <source>
        <dbReference type="EMBL" id="OGD84179.1"/>
    </source>
</evidence>
<keyword evidence="6" id="KW-0677">Repeat</keyword>
<dbReference type="Pfam" id="PF13174">
    <property type="entry name" value="TPR_6"/>
    <property type="match status" value="1"/>
</dbReference>
<evidence type="ECO:0000256" key="8">
    <source>
        <dbReference type="PROSITE-ProRule" id="PRU00339"/>
    </source>
</evidence>
<comment type="pathway">
    <text evidence="1">Protein modification; protein glycosylation.</text>
</comment>
<dbReference type="Pfam" id="PF13844">
    <property type="entry name" value="Glyco_transf_41"/>
    <property type="match status" value="2"/>
</dbReference>
<feature type="non-terminal residue" evidence="10">
    <location>
        <position position="563"/>
    </location>
</feature>
<evidence type="ECO:0000256" key="7">
    <source>
        <dbReference type="ARBA" id="ARBA00022803"/>
    </source>
</evidence>
<feature type="repeat" description="TPR" evidence="8">
    <location>
        <begin position="179"/>
        <end position="212"/>
    </location>
</feature>
<keyword evidence="7 8" id="KW-0802">TPR repeat</keyword>
<dbReference type="Gene3D" id="3.40.50.2000">
    <property type="entry name" value="Glycogen Phosphorylase B"/>
    <property type="match status" value="1"/>
</dbReference>
<protein>
    <recommendedName>
        <fullName evidence="3">protein O-GlcNAc transferase</fullName>
        <ecNumber evidence="3">2.4.1.255</ecNumber>
    </recommendedName>
</protein>
<gene>
    <name evidence="10" type="ORF">A2572_03455</name>
</gene>
<evidence type="ECO:0000256" key="6">
    <source>
        <dbReference type="ARBA" id="ARBA00022737"/>
    </source>
</evidence>
<dbReference type="Gene3D" id="3.40.50.11380">
    <property type="match status" value="1"/>
</dbReference>
<evidence type="ECO:0000256" key="1">
    <source>
        <dbReference type="ARBA" id="ARBA00004922"/>
    </source>
</evidence>
<dbReference type="Proteomes" id="UP000179237">
    <property type="component" value="Unassembled WGS sequence"/>
</dbReference>
<dbReference type="InterPro" id="IPR037919">
    <property type="entry name" value="OGT"/>
</dbReference>
<feature type="repeat" description="TPR" evidence="8">
    <location>
        <begin position="43"/>
        <end position="76"/>
    </location>
</feature>
<dbReference type="PANTHER" id="PTHR44366">
    <property type="entry name" value="UDP-N-ACETYLGLUCOSAMINE--PEPTIDE N-ACETYLGLUCOSAMINYLTRANSFERASE 110 KDA SUBUNIT"/>
    <property type="match status" value="1"/>
</dbReference>
<evidence type="ECO:0000256" key="4">
    <source>
        <dbReference type="ARBA" id="ARBA00022676"/>
    </source>
</evidence>
<accession>A0A1F5FX48</accession>